<name>A0A317G2Q8_BUTFI</name>
<sequence>MSMDLYIKTGFYALILIAIMVLCFIARYEELPESIDDTGISGHIYRAACFIYSRFIRRKRTLEVSKIKSDLSTLTPTNKGEEQAAEYYIKKIGLSIIIIAAGCIMAIFLAMKNTQEKVIDSKTGLPRSSYGGATSSQSLVAENKDGDTIGTYNVTVEARKYTDKELTDMQKDLAARMDKIILGNNKSLDEVHNDLNLVSSIEGYPFKIQWTSDQYRVLGFTGQVRNDEVPDAGIAVNLTAKYTAQDLTFEQKFSVMVYPRILTDEEARDAYMKDLIKTNSDDSSTGVYQTLPDSFNDQHIIWKKNIQDNSMLLMIMVLIIGVLIYFIKDEQLKTNIKDREEEMIKDYSQIISKLVLYLGAGMTLRGIFEKLCIDYEKSLQRGLPKRYAYEEIRVMVNELRAGESESRAYEMFGLRCRSQPYTRLVNLLSQNLRKGNSSLLPLLKQEAAKASEERLNIARKAGEKVTTKLLAPMMLMLGIVMVIIMYPAFTSF</sequence>
<dbReference type="EMBL" id="NXNG01000001">
    <property type="protein sequence ID" value="PWT26700.1"/>
    <property type="molecule type" value="Genomic_DNA"/>
</dbReference>
<keyword evidence="3" id="KW-1185">Reference proteome</keyword>
<feature type="transmembrane region" description="Helical" evidence="1">
    <location>
        <begin position="92"/>
        <end position="111"/>
    </location>
</feature>
<evidence type="ECO:0000313" key="3">
    <source>
        <dbReference type="Proteomes" id="UP000245488"/>
    </source>
</evidence>
<keyword evidence="1" id="KW-0472">Membrane</keyword>
<evidence type="ECO:0000313" key="2">
    <source>
        <dbReference type="EMBL" id="PWT26700.1"/>
    </source>
</evidence>
<evidence type="ECO:0000256" key="1">
    <source>
        <dbReference type="SAM" id="Phobius"/>
    </source>
</evidence>
<dbReference type="GO" id="GO:0005886">
    <property type="term" value="C:plasma membrane"/>
    <property type="evidence" value="ECO:0007669"/>
    <property type="project" value="UniProtKB-SubCell"/>
</dbReference>
<comment type="caution">
    <text evidence="2">The sequence shown here is derived from an EMBL/GenBank/DDBJ whole genome shotgun (WGS) entry which is preliminary data.</text>
</comment>
<accession>A0A317G2Q8</accession>
<protein>
    <submittedName>
        <fullName evidence="2">Uncharacterized protein</fullName>
    </submittedName>
</protein>
<organism evidence="2 3">
    <name type="scientific">Butyrivibrio fibrisolvens</name>
    <dbReference type="NCBI Taxonomy" id="831"/>
    <lineage>
        <taxon>Bacteria</taxon>
        <taxon>Bacillati</taxon>
        <taxon>Bacillota</taxon>
        <taxon>Clostridia</taxon>
        <taxon>Lachnospirales</taxon>
        <taxon>Lachnospiraceae</taxon>
        <taxon>Butyrivibrio</taxon>
    </lineage>
</organism>
<feature type="transmembrane region" description="Helical" evidence="1">
    <location>
        <begin position="469"/>
        <end position="489"/>
    </location>
</feature>
<dbReference type="AlphaFoldDB" id="A0A317G2Q8"/>
<feature type="transmembrane region" description="Helical" evidence="1">
    <location>
        <begin position="310"/>
        <end position="327"/>
    </location>
</feature>
<dbReference type="Proteomes" id="UP000245488">
    <property type="component" value="Chromosome"/>
</dbReference>
<proteinExistence type="predicted"/>
<feature type="transmembrane region" description="Helical" evidence="1">
    <location>
        <begin position="9"/>
        <end position="28"/>
    </location>
</feature>
<reference evidence="2 3" key="1">
    <citation type="submission" date="2017-09" db="EMBL/GenBank/DDBJ databases">
        <title>High-quality draft genome sequence of Butyrivibrio fibrisolvens INBov1, isolated from cow rumen.</title>
        <authorList>
            <person name="Rodriguez Hernaez J."/>
            <person name="Rivarola M."/>
            <person name="Paniego N."/>
            <person name="Cravero S."/>
            <person name="Ceron Cucchi M."/>
            <person name="Martinez M.C."/>
        </authorList>
    </citation>
    <scope>NUCLEOTIDE SEQUENCE [LARGE SCALE GENOMIC DNA]</scope>
    <source>
        <strain evidence="2 3">INBov1</strain>
    </source>
</reference>
<gene>
    <name evidence="2" type="ORF">CPT75_05960</name>
</gene>
<keyword evidence="1" id="KW-0812">Transmembrane</keyword>
<keyword evidence="1" id="KW-1133">Transmembrane helix</keyword>